<dbReference type="Proteomes" id="UP001237642">
    <property type="component" value="Unassembled WGS sequence"/>
</dbReference>
<keyword evidence="2" id="KW-1185">Reference proteome</keyword>
<protein>
    <submittedName>
        <fullName evidence="1">Uncharacterized protein</fullName>
    </submittedName>
</protein>
<dbReference type="AlphaFoldDB" id="A0AAD8M6N4"/>
<reference evidence="1" key="1">
    <citation type="submission" date="2023-02" db="EMBL/GenBank/DDBJ databases">
        <title>Genome of toxic invasive species Heracleum sosnowskyi carries increased number of genes despite the absence of recent whole-genome duplications.</title>
        <authorList>
            <person name="Schelkunov M."/>
            <person name="Shtratnikova V."/>
            <person name="Makarenko M."/>
            <person name="Klepikova A."/>
            <person name="Omelchenko D."/>
            <person name="Novikova G."/>
            <person name="Obukhova E."/>
            <person name="Bogdanov V."/>
            <person name="Penin A."/>
            <person name="Logacheva M."/>
        </authorList>
    </citation>
    <scope>NUCLEOTIDE SEQUENCE</scope>
    <source>
        <strain evidence="1">Hsosn_3</strain>
        <tissue evidence="1">Leaf</tissue>
    </source>
</reference>
<reference evidence="1" key="2">
    <citation type="submission" date="2023-05" db="EMBL/GenBank/DDBJ databases">
        <authorList>
            <person name="Schelkunov M.I."/>
        </authorList>
    </citation>
    <scope>NUCLEOTIDE SEQUENCE</scope>
    <source>
        <strain evidence="1">Hsosn_3</strain>
        <tissue evidence="1">Leaf</tissue>
    </source>
</reference>
<gene>
    <name evidence="1" type="ORF">POM88_045931</name>
</gene>
<comment type="caution">
    <text evidence="1">The sequence shown here is derived from an EMBL/GenBank/DDBJ whole genome shotgun (WGS) entry which is preliminary data.</text>
</comment>
<proteinExistence type="predicted"/>
<accession>A0AAD8M6N4</accession>
<evidence type="ECO:0000313" key="1">
    <source>
        <dbReference type="EMBL" id="KAK1361457.1"/>
    </source>
</evidence>
<name>A0AAD8M6N4_9APIA</name>
<sequence length="128" mass="14630">MWRWSLGKSIGRAFVESASLITRPNYVSTITPCYFIRFNSSSVHHEDQYAKGGSLSNLGMITSNSSWKDLKKQNIKYQQVSKGDVIDLRNFLFTQYRDYLITNDGTQVKAEQLAGKQIRRVTDEILSA</sequence>
<evidence type="ECO:0000313" key="2">
    <source>
        <dbReference type="Proteomes" id="UP001237642"/>
    </source>
</evidence>
<dbReference type="EMBL" id="JAUIZM010000010">
    <property type="protein sequence ID" value="KAK1361457.1"/>
    <property type="molecule type" value="Genomic_DNA"/>
</dbReference>
<organism evidence="1 2">
    <name type="scientific">Heracleum sosnowskyi</name>
    <dbReference type="NCBI Taxonomy" id="360622"/>
    <lineage>
        <taxon>Eukaryota</taxon>
        <taxon>Viridiplantae</taxon>
        <taxon>Streptophyta</taxon>
        <taxon>Embryophyta</taxon>
        <taxon>Tracheophyta</taxon>
        <taxon>Spermatophyta</taxon>
        <taxon>Magnoliopsida</taxon>
        <taxon>eudicotyledons</taxon>
        <taxon>Gunneridae</taxon>
        <taxon>Pentapetalae</taxon>
        <taxon>asterids</taxon>
        <taxon>campanulids</taxon>
        <taxon>Apiales</taxon>
        <taxon>Apiaceae</taxon>
        <taxon>Apioideae</taxon>
        <taxon>apioid superclade</taxon>
        <taxon>Tordylieae</taxon>
        <taxon>Tordyliinae</taxon>
        <taxon>Heracleum</taxon>
    </lineage>
</organism>